<evidence type="ECO:0000313" key="2">
    <source>
        <dbReference type="EMBL" id="KKK76399.1"/>
    </source>
</evidence>
<proteinExistence type="predicted"/>
<accession>A0A0F9AD67</accession>
<dbReference type="EMBL" id="LAZR01055421">
    <property type="protein sequence ID" value="KKK76399.1"/>
    <property type="molecule type" value="Genomic_DNA"/>
</dbReference>
<name>A0A0F9AD67_9ZZZZ</name>
<dbReference type="AlphaFoldDB" id="A0A0F9AD67"/>
<evidence type="ECO:0000256" key="1">
    <source>
        <dbReference type="SAM" id="Phobius"/>
    </source>
</evidence>
<feature type="transmembrane region" description="Helical" evidence="1">
    <location>
        <begin position="50"/>
        <end position="74"/>
    </location>
</feature>
<sequence length="80" mass="8720">MAQCVAIQSDQTLKAVTGICDFVMVTQAEFEQLQQQNLVNVLNELFAFDLATFGLINSAALVAFITAHCIGRVVRIMGKT</sequence>
<keyword evidence="1" id="KW-0472">Membrane</keyword>
<gene>
    <name evidence="2" type="ORF">LCGC14_2864020</name>
</gene>
<protein>
    <submittedName>
        <fullName evidence="2">Uncharacterized protein</fullName>
    </submittedName>
</protein>
<organism evidence="2">
    <name type="scientific">marine sediment metagenome</name>
    <dbReference type="NCBI Taxonomy" id="412755"/>
    <lineage>
        <taxon>unclassified sequences</taxon>
        <taxon>metagenomes</taxon>
        <taxon>ecological metagenomes</taxon>
    </lineage>
</organism>
<reference evidence="2" key="1">
    <citation type="journal article" date="2015" name="Nature">
        <title>Complex archaea that bridge the gap between prokaryotes and eukaryotes.</title>
        <authorList>
            <person name="Spang A."/>
            <person name="Saw J.H."/>
            <person name="Jorgensen S.L."/>
            <person name="Zaremba-Niedzwiedzka K."/>
            <person name="Martijn J."/>
            <person name="Lind A.E."/>
            <person name="van Eijk R."/>
            <person name="Schleper C."/>
            <person name="Guy L."/>
            <person name="Ettema T.J."/>
        </authorList>
    </citation>
    <scope>NUCLEOTIDE SEQUENCE</scope>
</reference>
<keyword evidence="1" id="KW-0812">Transmembrane</keyword>
<keyword evidence="1" id="KW-1133">Transmembrane helix</keyword>
<comment type="caution">
    <text evidence="2">The sequence shown here is derived from an EMBL/GenBank/DDBJ whole genome shotgun (WGS) entry which is preliminary data.</text>
</comment>